<evidence type="ECO:0000313" key="2">
    <source>
        <dbReference type="EMBL" id="JAE14718.1"/>
    </source>
</evidence>
<sequence>MMGFPTATTTGTVALPGRFQAAAATPAFFAAVGLSDGGVPAPATAACGSALVAIVHTLIRSVGSAPRRKAEIARTATAAGAGSVSGTA</sequence>
<evidence type="ECO:0000256" key="1">
    <source>
        <dbReference type="SAM" id="Phobius"/>
    </source>
</evidence>
<reference evidence="2" key="1">
    <citation type="submission" date="2014-09" db="EMBL/GenBank/DDBJ databases">
        <authorList>
            <person name="Magalhaes I.L.F."/>
            <person name="Oliveira U."/>
            <person name="Santos F.R."/>
            <person name="Vidigal T.H.D.A."/>
            <person name="Brescovit A.D."/>
            <person name="Santos A.J."/>
        </authorList>
    </citation>
    <scope>NUCLEOTIDE SEQUENCE</scope>
    <source>
        <tissue evidence="2">Shoot tissue taken approximately 20 cm above the soil surface</tissue>
    </source>
</reference>
<keyword evidence="1" id="KW-0812">Transmembrane</keyword>
<feature type="transmembrane region" description="Helical" evidence="1">
    <location>
        <begin position="39"/>
        <end position="59"/>
    </location>
</feature>
<accession>A0A0A9G245</accession>
<organism evidence="2">
    <name type="scientific">Arundo donax</name>
    <name type="common">Giant reed</name>
    <name type="synonym">Donax arundinaceus</name>
    <dbReference type="NCBI Taxonomy" id="35708"/>
    <lineage>
        <taxon>Eukaryota</taxon>
        <taxon>Viridiplantae</taxon>
        <taxon>Streptophyta</taxon>
        <taxon>Embryophyta</taxon>
        <taxon>Tracheophyta</taxon>
        <taxon>Spermatophyta</taxon>
        <taxon>Magnoliopsida</taxon>
        <taxon>Liliopsida</taxon>
        <taxon>Poales</taxon>
        <taxon>Poaceae</taxon>
        <taxon>PACMAD clade</taxon>
        <taxon>Arundinoideae</taxon>
        <taxon>Arundineae</taxon>
        <taxon>Arundo</taxon>
    </lineage>
</organism>
<proteinExistence type="predicted"/>
<reference evidence="2" key="2">
    <citation type="journal article" date="2015" name="Data Brief">
        <title>Shoot transcriptome of the giant reed, Arundo donax.</title>
        <authorList>
            <person name="Barrero R.A."/>
            <person name="Guerrero F.D."/>
            <person name="Moolhuijzen P."/>
            <person name="Goolsby J.A."/>
            <person name="Tidwell J."/>
            <person name="Bellgard S.E."/>
            <person name="Bellgard M.I."/>
        </authorList>
    </citation>
    <scope>NUCLEOTIDE SEQUENCE</scope>
    <source>
        <tissue evidence="2">Shoot tissue taken approximately 20 cm above the soil surface</tissue>
    </source>
</reference>
<dbReference type="EMBL" id="GBRH01183178">
    <property type="protein sequence ID" value="JAE14718.1"/>
    <property type="molecule type" value="Transcribed_RNA"/>
</dbReference>
<dbReference type="AlphaFoldDB" id="A0A0A9G245"/>
<keyword evidence="1" id="KW-0472">Membrane</keyword>
<keyword evidence="1" id="KW-1133">Transmembrane helix</keyword>
<name>A0A0A9G245_ARUDO</name>
<protein>
    <submittedName>
        <fullName evidence="2">Uncharacterized protein</fullName>
    </submittedName>
</protein>